<keyword evidence="1" id="KW-0472">Membrane</keyword>
<accession>A0ABS9IYW5</accession>
<feature type="transmembrane region" description="Helical" evidence="1">
    <location>
        <begin position="81"/>
        <end position="98"/>
    </location>
</feature>
<feature type="transmembrane region" description="Helical" evidence="1">
    <location>
        <begin position="155"/>
        <end position="174"/>
    </location>
</feature>
<evidence type="ECO:0000313" key="2">
    <source>
        <dbReference type="EMBL" id="MCF8713379.1"/>
    </source>
</evidence>
<keyword evidence="3" id="KW-1185">Reference proteome</keyword>
<evidence type="ECO:0000256" key="1">
    <source>
        <dbReference type="SAM" id="Phobius"/>
    </source>
</evidence>
<gene>
    <name evidence="2" type="ORF">JM658_00930</name>
</gene>
<organism evidence="2 3">
    <name type="scientific">Joostella atrarenae</name>
    <dbReference type="NCBI Taxonomy" id="679257"/>
    <lineage>
        <taxon>Bacteria</taxon>
        <taxon>Pseudomonadati</taxon>
        <taxon>Bacteroidota</taxon>
        <taxon>Flavobacteriia</taxon>
        <taxon>Flavobacteriales</taxon>
        <taxon>Flavobacteriaceae</taxon>
        <taxon>Joostella</taxon>
    </lineage>
</organism>
<sequence length="201" mass="22859">MRLFSKLISHIFNPIFLPLAGTILYFLISPKYNPPEARKLILLAILIITVVIPFIFFLLLKNLGWITTNSLSNVKERKVPLYLCIILIYITLKKVATINFSIELYFFFIGILGALISCLIMVYFNFKASMHMIGISGLATFILGLSFHYEINITFGIALLILLLGTIATARLYLKSHNYAEIMVGMFLGVVTQFLTFGYWL</sequence>
<dbReference type="RefSeq" id="WP_236957351.1">
    <property type="nucleotide sequence ID" value="NZ_JAETXX010000001.1"/>
</dbReference>
<name>A0ABS9IYW5_9FLAO</name>
<feature type="transmembrane region" description="Helical" evidence="1">
    <location>
        <begin position="104"/>
        <end position="124"/>
    </location>
</feature>
<evidence type="ECO:0000313" key="3">
    <source>
        <dbReference type="Proteomes" id="UP000829517"/>
    </source>
</evidence>
<keyword evidence="1" id="KW-1133">Transmembrane helix</keyword>
<evidence type="ECO:0008006" key="4">
    <source>
        <dbReference type="Google" id="ProtNLM"/>
    </source>
</evidence>
<feature type="transmembrane region" description="Helical" evidence="1">
    <location>
        <begin position="131"/>
        <end position="149"/>
    </location>
</feature>
<keyword evidence="1" id="KW-0812">Transmembrane</keyword>
<feature type="transmembrane region" description="Helical" evidence="1">
    <location>
        <begin position="40"/>
        <end position="60"/>
    </location>
</feature>
<dbReference type="Proteomes" id="UP000829517">
    <property type="component" value="Unassembled WGS sequence"/>
</dbReference>
<reference evidence="2 3" key="1">
    <citation type="submission" date="2021-01" db="EMBL/GenBank/DDBJ databases">
        <title>Genome sequencing of Joostella atrarenae M1-2 (= KCTC 23194).</title>
        <authorList>
            <person name="Zakaria M.R."/>
            <person name="Lam M.Q."/>
            <person name="Chong C.S."/>
        </authorList>
    </citation>
    <scope>NUCLEOTIDE SEQUENCE [LARGE SCALE GENOMIC DNA]</scope>
    <source>
        <strain evidence="2 3">M1-2</strain>
    </source>
</reference>
<comment type="caution">
    <text evidence="2">The sequence shown here is derived from an EMBL/GenBank/DDBJ whole genome shotgun (WGS) entry which is preliminary data.</text>
</comment>
<protein>
    <recommendedName>
        <fullName evidence="4">Transmembrane protein</fullName>
    </recommendedName>
</protein>
<dbReference type="EMBL" id="JAETXX010000001">
    <property type="protein sequence ID" value="MCF8713379.1"/>
    <property type="molecule type" value="Genomic_DNA"/>
</dbReference>
<feature type="transmembrane region" description="Helical" evidence="1">
    <location>
        <begin position="181"/>
        <end position="200"/>
    </location>
</feature>
<proteinExistence type="predicted"/>
<feature type="transmembrane region" description="Helical" evidence="1">
    <location>
        <begin position="7"/>
        <end position="28"/>
    </location>
</feature>